<evidence type="ECO:0000259" key="9">
    <source>
        <dbReference type="Pfam" id="PF12704"/>
    </source>
</evidence>
<keyword evidence="4 7" id="KW-1133">Transmembrane helix</keyword>
<dbReference type="Proteomes" id="UP000470302">
    <property type="component" value="Unassembled WGS sequence"/>
</dbReference>
<dbReference type="AlphaFoldDB" id="A0A845G381"/>
<dbReference type="InterPro" id="IPR003838">
    <property type="entry name" value="ABC3_permease_C"/>
</dbReference>
<keyword evidence="5 7" id="KW-0472">Membrane</keyword>
<keyword evidence="3 7" id="KW-0812">Transmembrane</keyword>
<evidence type="ECO:0000256" key="4">
    <source>
        <dbReference type="ARBA" id="ARBA00022989"/>
    </source>
</evidence>
<feature type="domain" description="MacB-like periplasmic core" evidence="9">
    <location>
        <begin position="2"/>
        <end position="87"/>
    </location>
</feature>
<feature type="transmembrane region" description="Helical" evidence="7">
    <location>
        <begin position="213"/>
        <end position="232"/>
    </location>
</feature>
<evidence type="ECO:0000256" key="3">
    <source>
        <dbReference type="ARBA" id="ARBA00022692"/>
    </source>
</evidence>
<evidence type="ECO:0000313" key="11">
    <source>
        <dbReference type="Proteomes" id="UP000470302"/>
    </source>
</evidence>
<dbReference type="InterPro" id="IPR050250">
    <property type="entry name" value="Macrolide_Exporter_MacB"/>
</dbReference>
<keyword evidence="2" id="KW-1003">Cell membrane</keyword>
<dbReference type="EMBL" id="WWCW01000032">
    <property type="protein sequence ID" value="MYM87865.1"/>
    <property type="molecule type" value="Genomic_DNA"/>
</dbReference>
<feature type="transmembrane region" description="Helical" evidence="7">
    <location>
        <begin position="171"/>
        <end position="201"/>
    </location>
</feature>
<feature type="domain" description="ABC3 transporter permease C-terminal" evidence="8">
    <location>
        <begin position="129"/>
        <end position="242"/>
    </location>
</feature>
<dbReference type="PANTHER" id="PTHR30572:SF4">
    <property type="entry name" value="ABC TRANSPORTER PERMEASE YTRF"/>
    <property type="match status" value="1"/>
</dbReference>
<evidence type="ECO:0000313" key="10">
    <source>
        <dbReference type="EMBL" id="MYM87865.1"/>
    </source>
</evidence>
<evidence type="ECO:0000256" key="7">
    <source>
        <dbReference type="SAM" id="Phobius"/>
    </source>
</evidence>
<evidence type="ECO:0000256" key="1">
    <source>
        <dbReference type="ARBA" id="ARBA00004651"/>
    </source>
</evidence>
<sequence>MGATVARSLFGRRDPLGERLRIKQFSCVIVALLAPKGQGAMGNDQDDVVLLPLHTLQRRVTGNQRVNTLLISMQEGSDASALQARLRLLLRERRKLGAAEEDNFNILDTRQLAETMSGATRVMTTLLAAVAAVSLVVGGIGIMNIMLVSVTERTREIGLRLAIGAQERDVLLQFLIEAMVLAALGGLAGVLLAALATVLMAHGLQLPYLFNPGVNLLSFLFSAGIGVVFGYVPARRAARMDPIEALRHE</sequence>
<evidence type="ECO:0000256" key="6">
    <source>
        <dbReference type="ARBA" id="ARBA00038076"/>
    </source>
</evidence>
<comment type="subcellular location">
    <subcellularLocation>
        <location evidence="1">Cell membrane</location>
        <topology evidence="1">Multi-pass membrane protein</topology>
    </subcellularLocation>
</comment>
<dbReference type="GO" id="GO:0022857">
    <property type="term" value="F:transmembrane transporter activity"/>
    <property type="evidence" value="ECO:0007669"/>
    <property type="project" value="TreeGrafter"/>
</dbReference>
<comment type="caution">
    <text evidence="10">The sequence shown here is derived from an EMBL/GenBank/DDBJ whole genome shotgun (WGS) entry which is preliminary data.</text>
</comment>
<protein>
    <submittedName>
        <fullName evidence="10">FtsX-like permease family protein</fullName>
    </submittedName>
</protein>
<reference evidence="10 11" key="1">
    <citation type="submission" date="2020-01" db="EMBL/GenBank/DDBJ databases">
        <title>Novel species isolated from a subtropical stream in China.</title>
        <authorList>
            <person name="Lu H."/>
        </authorList>
    </citation>
    <scope>NUCLEOTIDE SEQUENCE [LARGE SCALE GENOMIC DNA]</scope>
    <source>
        <strain evidence="10 11">FT82W</strain>
    </source>
</reference>
<dbReference type="Pfam" id="PF12704">
    <property type="entry name" value="MacB_PCD"/>
    <property type="match status" value="1"/>
</dbReference>
<proteinExistence type="inferred from homology"/>
<evidence type="ECO:0000256" key="2">
    <source>
        <dbReference type="ARBA" id="ARBA00022475"/>
    </source>
</evidence>
<dbReference type="PANTHER" id="PTHR30572">
    <property type="entry name" value="MEMBRANE COMPONENT OF TRANSPORTER-RELATED"/>
    <property type="match status" value="1"/>
</dbReference>
<organism evidence="10 11">
    <name type="scientific">Duganella vulcania</name>
    <dbReference type="NCBI Taxonomy" id="2692166"/>
    <lineage>
        <taxon>Bacteria</taxon>
        <taxon>Pseudomonadati</taxon>
        <taxon>Pseudomonadota</taxon>
        <taxon>Betaproteobacteria</taxon>
        <taxon>Burkholderiales</taxon>
        <taxon>Oxalobacteraceae</taxon>
        <taxon>Telluria group</taxon>
        <taxon>Duganella</taxon>
    </lineage>
</organism>
<dbReference type="Pfam" id="PF02687">
    <property type="entry name" value="FtsX"/>
    <property type="match status" value="1"/>
</dbReference>
<evidence type="ECO:0000256" key="5">
    <source>
        <dbReference type="ARBA" id="ARBA00023136"/>
    </source>
</evidence>
<comment type="similarity">
    <text evidence="6">Belongs to the ABC-4 integral membrane protein family.</text>
</comment>
<accession>A0A845G381</accession>
<feature type="transmembrane region" description="Helical" evidence="7">
    <location>
        <begin position="126"/>
        <end position="150"/>
    </location>
</feature>
<dbReference type="InterPro" id="IPR025857">
    <property type="entry name" value="MacB_PCD"/>
</dbReference>
<name>A0A845G381_9BURK</name>
<gene>
    <name evidence="10" type="ORF">GTP91_11825</name>
</gene>
<evidence type="ECO:0000259" key="8">
    <source>
        <dbReference type="Pfam" id="PF02687"/>
    </source>
</evidence>
<dbReference type="GO" id="GO:0005886">
    <property type="term" value="C:plasma membrane"/>
    <property type="evidence" value="ECO:0007669"/>
    <property type="project" value="UniProtKB-SubCell"/>
</dbReference>